<evidence type="ECO:0000256" key="6">
    <source>
        <dbReference type="SAM" id="MobiDB-lite"/>
    </source>
</evidence>
<evidence type="ECO:0000256" key="5">
    <source>
        <dbReference type="PROSITE-ProRule" id="PRU00042"/>
    </source>
</evidence>
<dbReference type="InterPro" id="IPR013087">
    <property type="entry name" value="Znf_C2H2_type"/>
</dbReference>
<feature type="domain" description="C2H2-type" evidence="7">
    <location>
        <begin position="55"/>
        <end position="79"/>
    </location>
</feature>
<dbReference type="InterPro" id="IPR036236">
    <property type="entry name" value="Znf_C2H2_sf"/>
</dbReference>
<dbReference type="OrthoDB" id="6077919at2759"/>
<feature type="non-terminal residue" evidence="8">
    <location>
        <position position="1"/>
    </location>
</feature>
<accession>A0A165S996</accession>
<reference evidence="8 9" key="1">
    <citation type="journal article" date="2016" name="Mol. Biol. Evol.">
        <title>Comparative Genomics of Early-Diverging Mushroom-Forming Fungi Provides Insights into the Origins of Lignocellulose Decay Capabilities.</title>
        <authorList>
            <person name="Nagy L.G."/>
            <person name="Riley R."/>
            <person name="Tritt A."/>
            <person name="Adam C."/>
            <person name="Daum C."/>
            <person name="Floudas D."/>
            <person name="Sun H."/>
            <person name="Yadav J.S."/>
            <person name="Pangilinan J."/>
            <person name="Larsson K.H."/>
            <person name="Matsuura K."/>
            <person name="Barry K."/>
            <person name="Labutti K."/>
            <person name="Kuo R."/>
            <person name="Ohm R.A."/>
            <person name="Bhattacharya S.S."/>
            <person name="Shirouzu T."/>
            <person name="Yoshinaga Y."/>
            <person name="Martin F.M."/>
            <person name="Grigoriev I.V."/>
            <person name="Hibbett D.S."/>
        </authorList>
    </citation>
    <scope>NUCLEOTIDE SEQUENCE [LARGE SCALE GENOMIC DNA]</scope>
    <source>
        <strain evidence="8 9">HHB14362 ss-1</strain>
    </source>
</reference>
<dbReference type="STRING" id="1314782.A0A165S996"/>
<evidence type="ECO:0000256" key="2">
    <source>
        <dbReference type="ARBA" id="ARBA00022737"/>
    </source>
</evidence>
<dbReference type="GO" id="GO:0000785">
    <property type="term" value="C:chromatin"/>
    <property type="evidence" value="ECO:0007669"/>
    <property type="project" value="TreeGrafter"/>
</dbReference>
<dbReference type="PROSITE" id="PS00028">
    <property type="entry name" value="ZINC_FINGER_C2H2_1"/>
    <property type="match status" value="2"/>
</dbReference>
<evidence type="ECO:0000259" key="7">
    <source>
        <dbReference type="PROSITE" id="PS50157"/>
    </source>
</evidence>
<feature type="non-terminal residue" evidence="8">
    <location>
        <position position="79"/>
    </location>
</feature>
<organism evidence="8 9">
    <name type="scientific">Neolentinus lepideus HHB14362 ss-1</name>
    <dbReference type="NCBI Taxonomy" id="1314782"/>
    <lineage>
        <taxon>Eukaryota</taxon>
        <taxon>Fungi</taxon>
        <taxon>Dikarya</taxon>
        <taxon>Basidiomycota</taxon>
        <taxon>Agaricomycotina</taxon>
        <taxon>Agaricomycetes</taxon>
        <taxon>Gloeophyllales</taxon>
        <taxon>Gloeophyllaceae</taxon>
        <taxon>Neolentinus</taxon>
    </lineage>
</organism>
<dbReference type="Gene3D" id="3.30.160.60">
    <property type="entry name" value="Classic Zinc Finger"/>
    <property type="match status" value="2"/>
</dbReference>
<keyword evidence="4" id="KW-0862">Zinc</keyword>
<dbReference type="Proteomes" id="UP000076761">
    <property type="component" value="Unassembled WGS sequence"/>
</dbReference>
<dbReference type="GO" id="GO:0031519">
    <property type="term" value="C:PcG protein complex"/>
    <property type="evidence" value="ECO:0007669"/>
    <property type="project" value="TreeGrafter"/>
</dbReference>
<keyword evidence="9" id="KW-1185">Reference proteome</keyword>
<dbReference type="SMART" id="SM00355">
    <property type="entry name" value="ZnF_C2H2"/>
    <property type="match status" value="2"/>
</dbReference>
<evidence type="ECO:0000313" key="9">
    <source>
        <dbReference type="Proteomes" id="UP000076761"/>
    </source>
</evidence>
<dbReference type="InParanoid" id="A0A165S996"/>
<gene>
    <name evidence="8" type="ORF">NEOLEDRAFT_1045991</name>
</gene>
<evidence type="ECO:0000313" key="8">
    <source>
        <dbReference type="EMBL" id="KZT24836.1"/>
    </source>
</evidence>
<evidence type="ECO:0000256" key="1">
    <source>
        <dbReference type="ARBA" id="ARBA00022723"/>
    </source>
</evidence>
<dbReference type="GO" id="GO:0000978">
    <property type="term" value="F:RNA polymerase II cis-regulatory region sequence-specific DNA binding"/>
    <property type="evidence" value="ECO:0007669"/>
    <property type="project" value="TreeGrafter"/>
</dbReference>
<dbReference type="FunFam" id="3.30.160.60:FF:000125">
    <property type="entry name" value="Putative zinc finger protein 143"/>
    <property type="match status" value="1"/>
</dbReference>
<dbReference type="AlphaFoldDB" id="A0A165S996"/>
<dbReference type="PROSITE" id="PS50157">
    <property type="entry name" value="ZINC_FINGER_C2H2_2"/>
    <property type="match status" value="2"/>
</dbReference>
<keyword evidence="1" id="KW-0479">Metal-binding</keyword>
<dbReference type="GO" id="GO:0000981">
    <property type="term" value="F:DNA-binding transcription factor activity, RNA polymerase II-specific"/>
    <property type="evidence" value="ECO:0007669"/>
    <property type="project" value="UniProtKB-ARBA"/>
</dbReference>
<proteinExistence type="predicted"/>
<name>A0A165S996_9AGAM</name>
<keyword evidence="2" id="KW-0677">Repeat</keyword>
<dbReference type="GO" id="GO:0008270">
    <property type="term" value="F:zinc ion binding"/>
    <property type="evidence" value="ECO:0007669"/>
    <property type="project" value="UniProtKB-KW"/>
</dbReference>
<sequence>INVARPQVTTPAIKQASEKRREKPAPHVCEVCGSTFTRKANLIGHMTAHEGKRPYQCEYIGCSKAFARMNDLKRHQRIH</sequence>
<protein>
    <recommendedName>
        <fullName evidence="7">C2H2-type domain-containing protein</fullName>
    </recommendedName>
</protein>
<dbReference type="Pfam" id="PF00096">
    <property type="entry name" value="zf-C2H2"/>
    <property type="match status" value="2"/>
</dbReference>
<dbReference type="FunFam" id="3.30.160.60:FF:000065">
    <property type="entry name" value="B-cell CLL/lymphoma 6, member B"/>
    <property type="match status" value="1"/>
</dbReference>
<evidence type="ECO:0000256" key="4">
    <source>
        <dbReference type="ARBA" id="ARBA00022833"/>
    </source>
</evidence>
<keyword evidence="3 5" id="KW-0863">Zinc-finger</keyword>
<dbReference type="PANTHER" id="PTHR14003">
    <property type="entry name" value="TRANSCRIPTIONAL REPRESSOR PROTEIN YY"/>
    <property type="match status" value="1"/>
</dbReference>
<dbReference type="EMBL" id="KV425575">
    <property type="protein sequence ID" value="KZT24836.1"/>
    <property type="molecule type" value="Genomic_DNA"/>
</dbReference>
<evidence type="ECO:0000256" key="3">
    <source>
        <dbReference type="ARBA" id="ARBA00022771"/>
    </source>
</evidence>
<feature type="domain" description="C2H2-type" evidence="7">
    <location>
        <begin position="27"/>
        <end position="54"/>
    </location>
</feature>
<feature type="region of interest" description="Disordered" evidence="6">
    <location>
        <begin position="1"/>
        <end position="24"/>
    </location>
</feature>
<dbReference type="GO" id="GO:0005667">
    <property type="term" value="C:transcription regulator complex"/>
    <property type="evidence" value="ECO:0007669"/>
    <property type="project" value="TreeGrafter"/>
</dbReference>
<dbReference type="PANTHER" id="PTHR14003:SF19">
    <property type="entry name" value="YY2 TRANSCRIPTION FACTOR"/>
    <property type="match status" value="1"/>
</dbReference>
<dbReference type="SUPFAM" id="SSF57667">
    <property type="entry name" value="beta-beta-alpha zinc fingers"/>
    <property type="match status" value="1"/>
</dbReference>